<evidence type="ECO:0000313" key="2">
    <source>
        <dbReference type="WBParaSite" id="SPAL_0001666500.1"/>
    </source>
</evidence>
<reference evidence="2" key="1">
    <citation type="submission" date="2017-02" db="UniProtKB">
        <authorList>
            <consortium name="WormBaseParasite"/>
        </authorList>
    </citation>
    <scope>IDENTIFICATION</scope>
</reference>
<protein>
    <submittedName>
        <fullName evidence="2">SEC7 domain-containing protein</fullName>
    </submittedName>
</protein>
<dbReference type="SUPFAM" id="SSF48371">
    <property type="entry name" value="ARM repeat"/>
    <property type="match status" value="1"/>
</dbReference>
<dbReference type="WBParaSite" id="SPAL_0001666500.1">
    <property type="protein sequence ID" value="SPAL_0001666500.1"/>
    <property type="gene ID" value="SPAL_0001666500"/>
</dbReference>
<dbReference type="Proteomes" id="UP000046392">
    <property type="component" value="Unplaced"/>
</dbReference>
<name>A0A0N5CFN0_STREA</name>
<evidence type="ECO:0000313" key="1">
    <source>
        <dbReference type="Proteomes" id="UP000046392"/>
    </source>
</evidence>
<proteinExistence type="predicted"/>
<sequence length="1709" mass="196287">MEGIFEKLGPLIDQTTTSNILVKGYYEKAKDTIKKSHIPVETKRGDFLIFLSQCLINGKNRLSHVAFEGLQYIIQDPTYSSDYSTKKEEDTLPSQLVRNFQKMPEWDKQIQCQSLTLIMQLFSSPNIRISSGNIDECMQLCIKTYLETDESSVKLAVRGAITQIINSFCLNKYAKTIPGNQDEIAIFMEMTALMKKFINRLKTEELVVDEIILLLDAIYSLLSVQPIGVCKHKPFLNALDEDLGTLIKRMFEWCSPKRSKQGIQLPSILGSEKSCTKVIVPDIFFSNEMVSSLYQVVEHLIRIYSKNENCQDILNTIFNLVFLQPPVSVRGEALKLIKRLFTNQTMLFCVGRLLLQKSSFWNIIMDCLLECSQCNIPQISIEAIRALGVISNGFCELKNTCNNKGSIEFIKDNFPSYQPNVDFFYVNGIDENNSNGEVDKKINTKKEVSIDESNSNDNICLKELAKIFVDSIEEKIENILECDSFGEIDEIIQNLAVDIYRKSQTLENINSHYVVGDLLYLTIWSTFMYESVKINKHNLEKEVFSAIIFHASSLLFMNENFINEVFSILQNKKYSIFKDKKLVNKEGKTNLIFEMVEDITGFVLGIGNFPIQKGNDNEIFIRNFNKTIHHMLHYLISSRWEVFSILLAKQNIKGEKRFLKERCLAEVKTLQFLAKMSLSLNYSTGVEFALDHLVELICPLEEIRTRDFSKPKCMDFRKLWQDGIEDLEGISFVIEYGLNFGILASSTWKYIITTLEYIYEMSFVLPQIPLNTSENSIPSSPTPVPTAESSFSSKDIIKIIYYLNHIATKFIDTASLMLPLPDIRRFIIAIGNAIENKWKWCDEKIAIESRSDLFGVLKTVMFKSKGKPLIHTMSVWNLIKLHLIDMAGIKNKDKVVTNSIECMKDCTIIHLRNEKEGFNTNMFFFDAFQLLVVKDILSIQGKEQIIQIFSDIVTRYNSSLGTGWRPLFSALKSINNAVGYEESSVSTYISFSIMDIFAKYMEIKDIFIQMNTMSEFIVCLTQHMQSKAMIFGNCDVISEKEEEDETLGEAALCCISKIQILLLRRFNDNDFIPIDQLLKRIDKRVIELENENELSKKINERIHSIKNIQLSLEEDKYFGKILQKLSSSNINLSKEYNVEIVESCWSKFSDSQKCVIELILSLCEQLAALIITCNQQMHSKIRQNLVDFLMTISSSKIGPNLTGYILCNNLLPVMNNWLNTDNWIEKEQGGVSCGLKNFRQTMGLVTNLAQEYISDNLNNLWTEKLLLDLLELFNNSISQSSNLAIPRIAISCLRHLTESLCRVFTPNCWLILSYSLYKTFLITLQPLRELCEVFYPKFNEMESVELILRENIETPETIELFLLAKEMFFIEDENSHTQNVGVMANGIIKIKENIDDNGSNSKNILIKEFFSNLVNYRLLLKFIDEVLLTPCFRDKNFEICLASKKIFLIMLLCSGYVTSEADKRPALKNIIKKIVNEEREANFYKLTGATWSVLLNSFYSLSVNDKDNNIRENLQDATSDSWITLLLLIFNSLKDNIVVLENESISSRISAAIRERCELSTEFTLVQLDNNECSGSDDIKIYKIIKTEKSIEEFNAQKKRISVNAIPKRMNPFSSASTQNSTISKNDTEDFDSKQYMSYIADTDLNILTISSTLSKLVLRFVNEDKENFEKMLPFFNNVIPNLNRISTSMEVREAVTLYLERLISHYNL</sequence>
<accession>A0A0N5CFN0</accession>
<organism evidence="1 2">
    <name type="scientific">Strongyloides papillosus</name>
    <name type="common">Intestinal threadworm</name>
    <dbReference type="NCBI Taxonomy" id="174720"/>
    <lineage>
        <taxon>Eukaryota</taxon>
        <taxon>Metazoa</taxon>
        <taxon>Ecdysozoa</taxon>
        <taxon>Nematoda</taxon>
        <taxon>Chromadorea</taxon>
        <taxon>Rhabditida</taxon>
        <taxon>Tylenchina</taxon>
        <taxon>Panagrolaimomorpha</taxon>
        <taxon>Strongyloidoidea</taxon>
        <taxon>Strongyloididae</taxon>
        <taxon>Strongyloides</taxon>
    </lineage>
</organism>
<dbReference type="InterPro" id="IPR016024">
    <property type="entry name" value="ARM-type_fold"/>
</dbReference>
<keyword evidence="1" id="KW-1185">Reference proteome</keyword>